<dbReference type="GO" id="GO:0030246">
    <property type="term" value="F:carbohydrate binding"/>
    <property type="evidence" value="ECO:0007669"/>
    <property type="project" value="UniProtKB-ARBA"/>
</dbReference>
<feature type="region of interest" description="Disordered" evidence="4">
    <location>
        <begin position="9"/>
        <end position="28"/>
    </location>
</feature>
<dbReference type="CDD" id="cd20004">
    <property type="entry name" value="PBP1_ABC_sugar_binding-like"/>
    <property type="match status" value="1"/>
</dbReference>
<proteinExistence type="inferred from homology"/>
<gene>
    <name evidence="6" type="ORF">ENS64_12290</name>
</gene>
<evidence type="ECO:0000256" key="4">
    <source>
        <dbReference type="SAM" id="MobiDB-lite"/>
    </source>
</evidence>
<evidence type="ECO:0000256" key="1">
    <source>
        <dbReference type="ARBA" id="ARBA00004196"/>
    </source>
</evidence>
<dbReference type="EMBL" id="DSVQ01000015">
    <property type="protein sequence ID" value="HGT40022.1"/>
    <property type="molecule type" value="Genomic_DNA"/>
</dbReference>
<dbReference type="InterPro" id="IPR028082">
    <property type="entry name" value="Peripla_BP_I"/>
</dbReference>
<feature type="domain" description="Periplasmic binding protein" evidence="5">
    <location>
        <begin position="36"/>
        <end position="296"/>
    </location>
</feature>
<dbReference type="Gene3D" id="3.40.50.2300">
    <property type="match status" value="2"/>
</dbReference>
<evidence type="ECO:0000256" key="3">
    <source>
        <dbReference type="ARBA" id="ARBA00022729"/>
    </source>
</evidence>
<keyword evidence="3" id="KW-0732">Signal</keyword>
<dbReference type="PANTHER" id="PTHR46847:SF1">
    <property type="entry name" value="D-ALLOSE-BINDING PERIPLASMIC PROTEIN-RELATED"/>
    <property type="match status" value="1"/>
</dbReference>
<dbReference type="AlphaFoldDB" id="A0A7C4LLG7"/>
<evidence type="ECO:0000313" key="6">
    <source>
        <dbReference type="EMBL" id="HGT40022.1"/>
    </source>
</evidence>
<dbReference type="InterPro" id="IPR025997">
    <property type="entry name" value="SBP_2_dom"/>
</dbReference>
<evidence type="ECO:0000259" key="5">
    <source>
        <dbReference type="Pfam" id="PF13407"/>
    </source>
</evidence>
<dbReference type="PANTHER" id="PTHR46847">
    <property type="entry name" value="D-ALLOSE-BINDING PERIPLASMIC PROTEIN-RELATED"/>
    <property type="match status" value="1"/>
</dbReference>
<reference evidence="6" key="1">
    <citation type="journal article" date="2020" name="mSystems">
        <title>Genome- and Community-Level Interaction Insights into Carbon Utilization and Element Cycling Functions of Hydrothermarchaeota in Hydrothermal Sediment.</title>
        <authorList>
            <person name="Zhou Z."/>
            <person name="Liu Y."/>
            <person name="Xu W."/>
            <person name="Pan J."/>
            <person name="Luo Z.H."/>
            <person name="Li M."/>
        </authorList>
    </citation>
    <scope>NUCLEOTIDE SEQUENCE [LARGE SCALE GENOMIC DNA]</scope>
    <source>
        <strain evidence="6">SpSt-508</strain>
    </source>
</reference>
<name>A0A7C4LLG7_9PLAN</name>
<accession>A0A7C4LLG7</accession>
<comment type="caution">
    <text evidence="6">The sequence shown here is derived from an EMBL/GenBank/DDBJ whole genome shotgun (WGS) entry which is preliminary data.</text>
</comment>
<organism evidence="6">
    <name type="scientific">Schlesneria paludicola</name>
    <dbReference type="NCBI Taxonomy" id="360056"/>
    <lineage>
        <taxon>Bacteria</taxon>
        <taxon>Pseudomonadati</taxon>
        <taxon>Planctomycetota</taxon>
        <taxon>Planctomycetia</taxon>
        <taxon>Planctomycetales</taxon>
        <taxon>Planctomycetaceae</taxon>
        <taxon>Schlesneria</taxon>
    </lineage>
</organism>
<dbReference type="SUPFAM" id="SSF53822">
    <property type="entry name" value="Periplasmic binding protein-like I"/>
    <property type="match status" value="1"/>
</dbReference>
<feature type="compositionally biased region" description="Low complexity" evidence="4">
    <location>
        <begin position="10"/>
        <end position="25"/>
    </location>
</feature>
<dbReference type="GO" id="GO:0030313">
    <property type="term" value="C:cell envelope"/>
    <property type="evidence" value="ECO:0007669"/>
    <property type="project" value="UniProtKB-SubCell"/>
</dbReference>
<comment type="similarity">
    <text evidence="2">Belongs to the bacterial solute-binding protein 2 family.</text>
</comment>
<comment type="subcellular location">
    <subcellularLocation>
        <location evidence="1">Cell envelope</location>
    </subcellularLocation>
</comment>
<dbReference type="Pfam" id="PF13407">
    <property type="entry name" value="Peripla_BP_4"/>
    <property type="match status" value="1"/>
</dbReference>
<sequence>MCLLLEVGCSPSSSRPANSQSGPSSPLGRAAKTLRIAVIPKGTTHEFWKSVHYGAVQAAQELGQVEVLWKGAVLERDREAQIQVVQDFIVQRVDGICLAPLDSQALVEYVDEAAEKGIPVVIFDSGLDKEDNIISYVATDNFKGGELAAHRLAETIGKTGHVILLRYFQGSESTYQREEGFLACLKREYPDVKVISSDEYAGTTPEESLSKAQQVLQRYKDEVHGIFAVCEPNATGVLGALNELNLAGKVKFVAFDPNVPLVNGLAEGKVHGIVLQDPVHMGYMAVKTMVQHLRGEPVEKRISTGEYVATPDNMHEERMQQLLKPKQYGE</sequence>
<evidence type="ECO:0000256" key="2">
    <source>
        <dbReference type="ARBA" id="ARBA00007639"/>
    </source>
</evidence>
<protein>
    <submittedName>
        <fullName evidence="6">Sugar ABC transporter substrate-binding protein</fullName>
    </submittedName>
</protein>